<dbReference type="AlphaFoldDB" id="A0A271IZE4"/>
<evidence type="ECO:0000313" key="1">
    <source>
        <dbReference type="EMBL" id="PAP76358.1"/>
    </source>
</evidence>
<dbReference type="OrthoDB" id="597977at2"/>
<reference evidence="1 2" key="1">
    <citation type="submission" date="2016-11" db="EMBL/GenBank/DDBJ databases">
        <title>Study of marine rhodopsin-containing bacteria.</title>
        <authorList>
            <person name="Yoshizawa S."/>
            <person name="Kumagai Y."/>
            <person name="Kogure K."/>
        </authorList>
    </citation>
    <scope>NUCLEOTIDE SEQUENCE [LARGE SCALE GENOMIC DNA]</scope>
    <source>
        <strain evidence="1 2">SAORIC-28</strain>
    </source>
</reference>
<evidence type="ECO:0008006" key="3">
    <source>
        <dbReference type="Google" id="ProtNLM"/>
    </source>
</evidence>
<accession>A0A271IZE4</accession>
<organism evidence="1 2">
    <name type="scientific">Rubrivirga marina</name>
    <dbReference type="NCBI Taxonomy" id="1196024"/>
    <lineage>
        <taxon>Bacteria</taxon>
        <taxon>Pseudomonadati</taxon>
        <taxon>Rhodothermota</taxon>
        <taxon>Rhodothermia</taxon>
        <taxon>Rhodothermales</taxon>
        <taxon>Rubricoccaceae</taxon>
        <taxon>Rubrivirga</taxon>
    </lineage>
</organism>
<name>A0A271IZE4_9BACT</name>
<dbReference type="EMBL" id="MQWD01000001">
    <property type="protein sequence ID" value="PAP76358.1"/>
    <property type="molecule type" value="Genomic_DNA"/>
</dbReference>
<gene>
    <name evidence="1" type="ORF">BSZ37_07825</name>
</gene>
<dbReference type="RefSeq" id="WP_095510011.1">
    <property type="nucleotide sequence ID" value="NZ_MQWD01000001.1"/>
</dbReference>
<evidence type="ECO:0000313" key="2">
    <source>
        <dbReference type="Proteomes" id="UP000216339"/>
    </source>
</evidence>
<sequence length="124" mass="12929">MSPSASPPLGALRQPTTSLGSLVLADPDALDSFIRAAVAEAVSAVIESHAAEVRALRESLFAAKGLLTAHEAGEVLGGVSAETVMAYVKDLGLPCYRPGRRPLFRLGEINEWVGLFPDREGSGG</sequence>
<keyword evidence="2" id="KW-1185">Reference proteome</keyword>
<proteinExistence type="predicted"/>
<comment type="caution">
    <text evidence="1">The sequence shown here is derived from an EMBL/GenBank/DDBJ whole genome shotgun (WGS) entry which is preliminary data.</text>
</comment>
<dbReference type="Proteomes" id="UP000216339">
    <property type="component" value="Unassembled WGS sequence"/>
</dbReference>
<protein>
    <recommendedName>
        <fullName evidence="3">Helix-turn-helix domain-containing protein</fullName>
    </recommendedName>
</protein>